<dbReference type="Pfam" id="PF00023">
    <property type="entry name" value="Ank"/>
    <property type="match status" value="1"/>
</dbReference>
<organism evidence="4 5">
    <name type="scientific">Discina gigas</name>
    <dbReference type="NCBI Taxonomy" id="1032678"/>
    <lineage>
        <taxon>Eukaryota</taxon>
        <taxon>Fungi</taxon>
        <taxon>Dikarya</taxon>
        <taxon>Ascomycota</taxon>
        <taxon>Pezizomycotina</taxon>
        <taxon>Pezizomycetes</taxon>
        <taxon>Pezizales</taxon>
        <taxon>Discinaceae</taxon>
        <taxon>Discina</taxon>
    </lineage>
</organism>
<evidence type="ECO:0000313" key="5">
    <source>
        <dbReference type="Proteomes" id="UP001447188"/>
    </source>
</evidence>
<feature type="repeat" description="ANK" evidence="3">
    <location>
        <begin position="232"/>
        <end position="264"/>
    </location>
</feature>
<sequence length="335" mass="36837">MSSLGRFPTELVLAIAKLLRLNDLNSLLRANHRFAYILTPLIHDFARHDKDGLPAICWAAKQGHSPLVRLLLNLPPPLQTTPPTADLYKTPLIYAAERGDKHTIQLLLTKGANINQVCTPTSGTALTNAIKCGNIAIARLLLRHGADPNVWDGCARDLAARFSGTALHVAAAQEPANEVWVEMLLENGAEVNARDQHRRTALHIACMRESDPCVVVKQLLRAGIDINAFCEQHQTALWVAVFRRNEELVKLLLDSGANTSIRNNVGSSVLHMAVHYTWGDITKVLLEAGADIAAKNRDGLNSFEIAKASRCPPIMKMLSEYSARKQREKLHGLGK</sequence>
<keyword evidence="1" id="KW-0677">Repeat</keyword>
<feature type="repeat" description="ANK" evidence="3">
    <location>
        <begin position="87"/>
        <end position="119"/>
    </location>
</feature>
<dbReference type="Pfam" id="PF12796">
    <property type="entry name" value="Ank_2"/>
    <property type="match status" value="2"/>
</dbReference>
<dbReference type="PANTHER" id="PTHR24171:SF10">
    <property type="entry name" value="ANKYRIN REPEAT DOMAIN-CONTAINING PROTEIN 29-LIKE"/>
    <property type="match status" value="1"/>
</dbReference>
<gene>
    <name evidence="4" type="primary">ANKRD16_1</name>
    <name evidence="4" type="ORF">Q9L58_000974</name>
</gene>
<comment type="caution">
    <text evidence="4">The sequence shown here is derived from an EMBL/GenBank/DDBJ whole genome shotgun (WGS) entry which is preliminary data.</text>
</comment>
<dbReference type="SUPFAM" id="SSF48403">
    <property type="entry name" value="Ankyrin repeat"/>
    <property type="match status" value="1"/>
</dbReference>
<evidence type="ECO:0000313" key="4">
    <source>
        <dbReference type="EMBL" id="KAL0639883.1"/>
    </source>
</evidence>
<accession>A0ABR3GVC0</accession>
<dbReference type="SMART" id="SM00248">
    <property type="entry name" value="ANK"/>
    <property type="match status" value="7"/>
</dbReference>
<evidence type="ECO:0000256" key="2">
    <source>
        <dbReference type="ARBA" id="ARBA00023043"/>
    </source>
</evidence>
<name>A0ABR3GVC0_9PEZI</name>
<proteinExistence type="predicted"/>
<keyword evidence="2 3" id="KW-0040">ANK repeat</keyword>
<feature type="repeat" description="ANK" evidence="3">
    <location>
        <begin position="265"/>
        <end position="297"/>
    </location>
</feature>
<feature type="repeat" description="ANK" evidence="3">
    <location>
        <begin position="162"/>
        <end position="196"/>
    </location>
</feature>
<keyword evidence="5" id="KW-1185">Reference proteome</keyword>
<dbReference type="PROSITE" id="PS50088">
    <property type="entry name" value="ANK_REPEAT"/>
    <property type="match status" value="6"/>
</dbReference>
<dbReference type="InterPro" id="IPR002110">
    <property type="entry name" value="Ankyrin_rpt"/>
</dbReference>
<reference evidence="4 5" key="1">
    <citation type="submission" date="2024-02" db="EMBL/GenBank/DDBJ databases">
        <title>Discinaceae phylogenomics.</title>
        <authorList>
            <person name="Dirks A.C."/>
            <person name="James T.Y."/>
        </authorList>
    </citation>
    <scope>NUCLEOTIDE SEQUENCE [LARGE SCALE GENOMIC DNA]</scope>
    <source>
        <strain evidence="4 5">ACD0624</strain>
    </source>
</reference>
<dbReference type="EMBL" id="JBBBZM010000007">
    <property type="protein sequence ID" value="KAL0639883.1"/>
    <property type="molecule type" value="Genomic_DNA"/>
</dbReference>
<dbReference type="Proteomes" id="UP001447188">
    <property type="component" value="Unassembled WGS sequence"/>
</dbReference>
<dbReference type="PANTHER" id="PTHR24171">
    <property type="entry name" value="ANKYRIN REPEAT DOMAIN-CONTAINING PROTEIN 39-RELATED"/>
    <property type="match status" value="1"/>
</dbReference>
<evidence type="ECO:0000256" key="1">
    <source>
        <dbReference type="ARBA" id="ARBA00022737"/>
    </source>
</evidence>
<dbReference type="Gene3D" id="1.25.40.20">
    <property type="entry name" value="Ankyrin repeat-containing domain"/>
    <property type="match status" value="1"/>
</dbReference>
<evidence type="ECO:0000256" key="3">
    <source>
        <dbReference type="PROSITE-ProRule" id="PRU00023"/>
    </source>
</evidence>
<protein>
    <submittedName>
        <fullName evidence="4">Ankyrin repeat domain-containing protein 16</fullName>
    </submittedName>
</protein>
<feature type="repeat" description="ANK" evidence="3">
    <location>
        <begin position="121"/>
        <end position="153"/>
    </location>
</feature>
<dbReference type="InterPro" id="IPR036770">
    <property type="entry name" value="Ankyrin_rpt-contain_sf"/>
</dbReference>
<feature type="repeat" description="ANK" evidence="3">
    <location>
        <begin position="197"/>
        <end position="231"/>
    </location>
</feature>
<dbReference type="PROSITE" id="PS50297">
    <property type="entry name" value="ANK_REP_REGION"/>
    <property type="match status" value="6"/>
</dbReference>